<dbReference type="GO" id="GO:0046872">
    <property type="term" value="F:metal ion binding"/>
    <property type="evidence" value="ECO:0007669"/>
    <property type="project" value="InterPro"/>
</dbReference>
<comment type="pathway">
    <text evidence="5">Amino-acid biosynthesis.</text>
</comment>
<dbReference type="FunFam" id="3.40.50.1980:FF:000002">
    <property type="entry name" value="Histidinol dehydrogenase, chloroplastic"/>
    <property type="match status" value="1"/>
</dbReference>
<dbReference type="PRINTS" id="PR00083">
    <property type="entry name" value="HOLDHDRGNASE"/>
</dbReference>
<dbReference type="GO" id="GO:0004399">
    <property type="term" value="F:histidinol dehydrogenase activity"/>
    <property type="evidence" value="ECO:0007669"/>
    <property type="project" value="UniProtKB-EC"/>
</dbReference>
<dbReference type="EMBL" id="SNRY01004612">
    <property type="protein sequence ID" value="KAA6317176.1"/>
    <property type="molecule type" value="Genomic_DNA"/>
</dbReference>
<dbReference type="GO" id="GO:0000105">
    <property type="term" value="P:L-histidine biosynthetic process"/>
    <property type="evidence" value="ECO:0007669"/>
    <property type="project" value="UniProtKB-KW"/>
</dbReference>
<evidence type="ECO:0000256" key="5">
    <source>
        <dbReference type="ARBA" id="ARBA00029440"/>
    </source>
</evidence>
<evidence type="ECO:0000313" key="6">
    <source>
        <dbReference type="EMBL" id="KAA6317176.1"/>
    </source>
</evidence>
<dbReference type="Gene3D" id="1.20.5.1300">
    <property type="match status" value="1"/>
</dbReference>
<dbReference type="AlphaFoldDB" id="A0A5J4Q5F8"/>
<dbReference type="Pfam" id="PF00815">
    <property type="entry name" value="Histidinol_dh"/>
    <property type="match status" value="1"/>
</dbReference>
<evidence type="ECO:0000256" key="1">
    <source>
        <dbReference type="ARBA" id="ARBA00022605"/>
    </source>
</evidence>
<name>A0A5J4Q5F8_9ZZZZ</name>
<proteinExistence type="predicted"/>
<reference evidence="6" key="1">
    <citation type="submission" date="2019-03" db="EMBL/GenBank/DDBJ databases">
        <title>Single cell metagenomics reveals metabolic interactions within the superorganism composed of flagellate Streblomastix strix and complex community of Bacteroidetes bacteria on its surface.</title>
        <authorList>
            <person name="Treitli S.C."/>
            <person name="Kolisko M."/>
            <person name="Husnik F."/>
            <person name="Keeling P."/>
            <person name="Hampl V."/>
        </authorList>
    </citation>
    <scope>NUCLEOTIDE SEQUENCE</scope>
    <source>
        <strain evidence="6">STM</strain>
    </source>
</reference>
<dbReference type="InterPro" id="IPR016161">
    <property type="entry name" value="Ald_DH/histidinol_DH"/>
</dbReference>
<organism evidence="6">
    <name type="scientific">termite gut metagenome</name>
    <dbReference type="NCBI Taxonomy" id="433724"/>
    <lineage>
        <taxon>unclassified sequences</taxon>
        <taxon>metagenomes</taxon>
        <taxon>organismal metagenomes</taxon>
    </lineage>
</organism>
<sequence>MEIIKYPHREQWKDILKRPVLQTESLFETVQTIINRVKTEGDKAVLAYEAEFDKVQLRFLSVTPEEWEEAESKIDIELKNALQLAKKNIEIFHAAQRFEGKKIETMEGVTCWQKAVAIEKVGLYVPGGTAPLFSTVLMLAVPAKIAGCKEIILCTPPNREGKIHPAILYVARLAGVSKIFKAGGVQAIAAMAYGTESIPKVYKIFGPGNQYVTAAKQLVGLRDVAIDM</sequence>
<feature type="non-terminal residue" evidence="6">
    <location>
        <position position="228"/>
    </location>
</feature>
<keyword evidence="2 6" id="KW-0560">Oxidoreductase</keyword>
<dbReference type="EC" id="1.1.1.23" evidence="6"/>
<dbReference type="PANTHER" id="PTHR21256">
    <property type="entry name" value="HISTIDINOL DEHYDROGENASE HDH"/>
    <property type="match status" value="1"/>
</dbReference>
<keyword evidence="4" id="KW-0368">Histidine biosynthesis</keyword>
<gene>
    <name evidence="6" type="ORF">EZS27_032630</name>
</gene>
<dbReference type="GO" id="GO:0005829">
    <property type="term" value="C:cytosol"/>
    <property type="evidence" value="ECO:0007669"/>
    <property type="project" value="TreeGrafter"/>
</dbReference>
<keyword evidence="3" id="KW-0520">NAD</keyword>
<dbReference type="Gene3D" id="3.40.50.1980">
    <property type="entry name" value="Nitrogenase molybdenum iron protein domain"/>
    <property type="match status" value="1"/>
</dbReference>
<keyword evidence="1" id="KW-0028">Amino-acid biosynthesis</keyword>
<protein>
    <submittedName>
        <fullName evidence="6">Histidinol dehydrogenase</fullName>
        <ecNumber evidence="6">1.1.1.23</ecNumber>
    </submittedName>
</protein>
<dbReference type="PANTHER" id="PTHR21256:SF2">
    <property type="entry name" value="HISTIDINE BIOSYNTHESIS TRIFUNCTIONAL PROTEIN"/>
    <property type="match status" value="1"/>
</dbReference>
<evidence type="ECO:0000256" key="3">
    <source>
        <dbReference type="ARBA" id="ARBA00023027"/>
    </source>
</evidence>
<dbReference type="NCBIfam" id="TIGR00069">
    <property type="entry name" value="hisD"/>
    <property type="match status" value="1"/>
</dbReference>
<dbReference type="InterPro" id="IPR012131">
    <property type="entry name" value="Hstdl_DH"/>
</dbReference>
<comment type="caution">
    <text evidence="6">The sequence shown here is derived from an EMBL/GenBank/DDBJ whole genome shotgun (WGS) entry which is preliminary data.</text>
</comment>
<evidence type="ECO:0000256" key="4">
    <source>
        <dbReference type="ARBA" id="ARBA00023102"/>
    </source>
</evidence>
<dbReference type="CDD" id="cd06572">
    <property type="entry name" value="Histidinol_dh"/>
    <property type="match status" value="1"/>
</dbReference>
<accession>A0A5J4Q5F8</accession>
<dbReference type="SUPFAM" id="SSF53720">
    <property type="entry name" value="ALDH-like"/>
    <property type="match status" value="1"/>
</dbReference>
<evidence type="ECO:0000256" key="2">
    <source>
        <dbReference type="ARBA" id="ARBA00023002"/>
    </source>
</evidence>
<dbReference type="GO" id="GO:0051287">
    <property type="term" value="F:NAD binding"/>
    <property type="evidence" value="ECO:0007669"/>
    <property type="project" value="InterPro"/>
</dbReference>